<organism evidence="3 4">
    <name type="scientific">Nocardioides humi</name>
    <dbReference type="NCBI Taxonomy" id="449461"/>
    <lineage>
        <taxon>Bacteria</taxon>
        <taxon>Bacillati</taxon>
        <taxon>Actinomycetota</taxon>
        <taxon>Actinomycetes</taxon>
        <taxon>Propionibacteriales</taxon>
        <taxon>Nocardioidaceae</taxon>
        <taxon>Nocardioides</taxon>
    </lineage>
</organism>
<comment type="caution">
    <text evidence="3">The sequence shown here is derived from an EMBL/GenBank/DDBJ whole genome shotgun (WGS) entry which is preliminary data.</text>
</comment>
<name>A0ABN2BY60_9ACTN</name>
<reference evidence="3 4" key="1">
    <citation type="journal article" date="2019" name="Int. J. Syst. Evol. Microbiol.">
        <title>The Global Catalogue of Microorganisms (GCM) 10K type strain sequencing project: providing services to taxonomists for standard genome sequencing and annotation.</title>
        <authorList>
            <consortium name="The Broad Institute Genomics Platform"/>
            <consortium name="The Broad Institute Genome Sequencing Center for Infectious Disease"/>
            <person name="Wu L."/>
            <person name="Ma J."/>
        </authorList>
    </citation>
    <scope>NUCLEOTIDE SEQUENCE [LARGE SCALE GENOMIC DNA]</scope>
    <source>
        <strain evidence="3 4">JCM 14942</strain>
    </source>
</reference>
<dbReference type="InterPro" id="IPR036291">
    <property type="entry name" value="NAD(P)-bd_dom_sf"/>
</dbReference>
<protein>
    <submittedName>
        <fullName evidence="3">NADPH:quinone reductase</fullName>
    </submittedName>
</protein>
<dbReference type="InterPro" id="IPR020843">
    <property type="entry name" value="ER"/>
</dbReference>
<evidence type="ECO:0000313" key="3">
    <source>
        <dbReference type="EMBL" id="GAA1549039.1"/>
    </source>
</evidence>
<sequence>MIHIRAAGYAVTGGRDVLTIVDLPTRDPGPGEVRVRIHVSGVNPTDWKSRNGAIHMPIPDGAVQVPHLDGAGVVDAVGADVSHVRPGDRVWLWLIAFKRLEGTAQEFATVPADLVRRLPDSASFELGASLGVPFITAHHALTLRRGGPRRLAPGVLDGVTVLVAGGAGAVGNAAIQLAIWAGARVITTVSTEAKVRLARAAGARHVVGYRDQDAAEQIRRIAPGGVDIVVEVAPAVNVELDLAVIAQHGEIVVYANNGGDAVTMPVRSQMAQAVTWRFVLLYSMTADDLDDAVSSIDHALGDRALRVGEEFGLPLHHYPLDRIADAHAAVEDAVVGKVLVDVGR</sequence>
<dbReference type="InterPro" id="IPR051603">
    <property type="entry name" value="Zinc-ADH_QOR/CCCR"/>
</dbReference>
<dbReference type="EMBL" id="BAAAOR010000052">
    <property type="protein sequence ID" value="GAA1549039.1"/>
    <property type="molecule type" value="Genomic_DNA"/>
</dbReference>
<dbReference type="Gene3D" id="3.40.50.720">
    <property type="entry name" value="NAD(P)-binding Rossmann-like Domain"/>
    <property type="match status" value="1"/>
</dbReference>
<evidence type="ECO:0000256" key="1">
    <source>
        <dbReference type="ARBA" id="ARBA00022857"/>
    </source>
</evidence>
<dbReference type="Proteomes" id="UP001500842">
    <property type="component" value="Unassembled WGS sequence"/>
</dbReference>
<keyword evidence="4" id="KW-1185">Reference proteome</keyword>
<feature type="domain" description="Enoyl reductase (ER)" evidence="2">
    <location>
        <begin position="13"/>
        <end position="340"/>
    </location>
</feature>
<dbReference type="InterPro" id="IPR013149">
    <property type="entry name" value="ADH-like_C"/>
</dbReference>
<dbReference type="InterPro" id="IPR013154">
    <property type="entry name" value="ADH-like_N"/>
</dbReference>
<dbReference type="PANTHER" id="PTHR44154">
    <property type="entry name" value="QUINONE OXIDOREDUCTASE"/>
    <property type="match status" value="1"/>
</dbReference>
<dbReference type="Pfam" id="PF00107">
    <property type="entry name" value="ADH_zinc_N"/>
    <property type="match status" value="1"/>
</dbReference>
<proteinExistence type="predicted"/>
<dbReference type="SUPFAM" id="SSF50129">
    <property type="entry name" value="GroES-like"/>
    <property type="match status" value="1"/>
</dbReference>
<evidence type="ECO:0000259" key="2">
    <source>
        <dbReference type="SMART" id="SM00829"/>
    </source>
</evidence>
<dbReference type="Gene3D" id="3.90.180.10">
    <property type="entry name" value="Medium-chain alcohol dehydrogenases, catalytic domain"/>
    <property type="match status" value="1"/>
</dbReference>
<dbReference type="InterPro" id="IPR011032">
    <property type="entry name" value="GroES-like_sf"/>
</dbReference>
<dbReference type="RefSeq" id="WP_281285846.1">
    <property type="nucleotide sequence ID" value="NZ_BAAAOR010000052.1"/>
</dbReference>
<dbReference type="CDD" id="cd08253">
    <property type="entry name" value="zeta_crystallin"/>
    <property type="match status" value="1"/>
</dbReference>
<keyword evidence="1" id="KW-0521">NADP</keyword>
<dbReference type="PANTHER" id="PTHR44154:SF1">
    <property type="entry name" value="QUINONE OXIDOREDUCTASE"/>
    <property type="match status" value="1"/>
</dbReference>
<dbReference type="SUPFAM" id="SSF51735">
    <property type="entry name" value="NAD(P)-binding Rossmann-fold domains"/>
    <property type="match status" value="1"/>
</dbReference>
<evidence type="ECO:0000313" key="4">
    <source>
        <dbReference type="Proteomes" id="UP001500842"/>
    </source>
</evidence>
<dbReference type="SMART" id="SM00829">
    <property type="entry name" value="PKS_ER"/>
    <property type="match status" value="1"/>
</dbReference>
<accession>A0ABN2BY60</accession>
<dbReference type="Pfam" id="PF08240">
    <property type="entry name" value="ADH_N"/>
    <property type="match status" value="1"/>
</dbReference>
<gene>
    <name evidence="3" type="ORF">GCM10009788_58650</name>
</gene>